<dbReference type="EMBL" id="KB030941">
    <property type="protein sequence ID" value="ELK08046.1"/>
    <property type="molecule type" value="Genomic_DNA"/>
</dbReference>
<gene>
    <name evidence="1" type="ORF">PAL_GLEAN10003714</name>
</gene>
<evidence type="ECO:0000313" key="1">
    <source>
        <dbReference type="EMBL" id="ELK08046.1"/>
    </source>
</evidence>
<sequence length="153" mass="17034">MDIVPEVVTVISWVDNAPEVETVFSNVDTFPEPGALIRDVDIAPESEALTGSVDTPPEAVALIFGVDMISDTKRSHLDPNQLEILFKISRREKEDSDHPDMMTSHRSPRYRACPSAFTPAMFCEDQGKEKLAALLPLSTYSSGWQNLVRDKEN</sequence>
<organism evidence="1 2">
    <name type="scientific">Pteropus alecto</name>
    <name type="common">Black flying fox</name>
    <dbReference type="NCBI Taxonomy" id="9402"/>
    <lineage>
        <taxon>Eukaryota</taxon>
        <taxon>Metazoa</taxon>
        <taxon>Chordata</taxon>
        <taxon>Craniata</taxon>
        <taxon>Vertebrata</taxon>
        <taxon>Euteleostomi</taxon>
        <taxon>Mammalia</taxon>
        <taxon>Eutheria</taxon>
        <taxon>Laurasiatheria</taxon>
        <taxon>Chiroptera</taxon>
        <taxon>Yinpterochiroptera</taxon>
        <taxon>Pteropodoidea</taxon>
        <taxon>Pteropodidae</taxon>
        <taxon>Pteropodinae</taxon>
        <taxon>Pteropus</taxon>
    </lineage>
</organism>
<keyword evidence="2" id="KW-1185">Reference proteome</keyword>
<name>L5KB97_PTEAL</name>
<reference evidence="2" key="1">
    <citation type="journal article" date="2013" name="Science">
        <title>Comparative analysis of bat genomes provides insight into the evolution of flight and immunity.</title>
        <authorList>
            <person name="Zhang G."/>
            <person name="Cowled C."/>
            <person name="Shi Z."/>
            <person name="Huang Z."/>
            <person name="Bishop-Lilly K.A."/>
            <person name="Fang X."/>
            <person name="Wynne J.W."/>
            <person name="Xiong Z."/>
            <person name="Baker M.L."/>
            <person name="Zhao W."/>
            <person name="Tachedjian M."/>
            <person name="Zhu Y."/>
            <person name="Zhou P."/>
            <person name="Jiang X."/>
            <person name="Ng J."/>
            <person name="Yang L."/>
            <person name="Wu L."/>
            <person name="Xiao J."/>
            <person name="Feng Y."/>
            <person name="Chen Y."/>
            <person name="Sun X."/>
            <person name="Zhang Y."/>
            <person name="Marsh G.A."/>
            <person name="Crameri G."/>
            <person name="Broder C.C."/>
            <person name="Frey K.G."/>
            <person name="Wang L.F."/>
            <person name="Wang J."/>
        </authorList>
    </citation>
    <scope>NUCLEOTIDE SEQUENCE [LARGE SCALE GENOMIC DNA]</scope>
</reference>
<protein>
    <submittedName>
        <fullName evidence="1">Uncharacterized protein</fullName>
    </submittedName>
</protein>
<proteinExistence type="predicted"/>
<dbReference type="Proteomes" id="UP000010552">
    <property type="component" value="Unassembled WGS sequence"/>
</dbReference>
<dbReference type="InParanoid" id="L5KB97"/>
<accession>L5KB97</accession>
<dbReference type="AlphaFoldDB" id="L5KB97"/>
<evidence type="ECO:0000313" key="2">
    <source>
        <dbReference type="Proteomes" id="UP000010552"/>
    </source>
</evidence>